<evidence type="ECO:0000256" key="5">
    <source>
        <dbReference type="ARBA" id="ARBA00038440"/>
    </source>
</evidence>
<dbReference type="Gene3D" id="3.40.50.170">
    <property type="entry name" value="Formyl transferase, N-terminal domain"/>
    <property type="match status" value="1"/>
</dbReference>
<dbReference type="GO" id="GO:0005737">
    <property type="term" value="C:cytoplasm"/>
    <property type="evidence" value="ECO:0007669"/>
    <property type="project" value="TreeGrafter"/>
</dbReference>
<organism evidence="11 12">
    <name type="scientific">Acrodontium crateriforme</name>
    <dbReference type="NCBI Taxonomy" id="150365"/>
    <lineage>
        <taxon>Eukaryota</taxon>
        <taxon>Fungi</taxon>
        <taxon>Dikarya</taxon>
        <taxon>Ascomycota</taxon>
        <taxon>Pezizomycotina</taxon>
        <taxon>Dothideomycetes</taxon>
        <taxon>Dothideomycetidae</taxon>
        <taxon>Mycosphaerellales</taxon>
        <taxon>Teratosphaeriaceae</taxon>
        <taxon>Acrodontium</taxon>
    </lineage>
</organism>
<dbReference type="SUPFAM" id="SSF53328">
    <property type="entry name" value="Formyltransferase"/>
    <property type="match status" value="1"/>
</dbReference>
<feature type="domain" description="Formyl transferase N-terminal" evidence="10">
    <location>
        <begin position="11"/>
        <end position="211"/>
    </location>
</feature>
<evidence type="ECO:0000256" key="8">
    <source>
        <dbReference type="ARBA" id="ARBA00047664"/>
    </source>
</evidence>
<evidence type="ECO:0000313" key="11">
    <source>
        <dbReference type="EMBL" id="WPH03588.1"/>
    </source>
</evidence>
<dbReference type="InterPro" id="IPR004607">
    <property type="entry name" value="GART"/>
</dbReference>
<accession>A0AAQ3MA47</accession>
<keyword evidence="4" id="KW-0658">Purine biosynthesis</keyword>
<dbReference type="AlphaFoldDB" id="A0AAQ3MA47"/>
<evidence type="ECO:0000256" key="3">
    <source>
        <dbReference type="ARBA" id="ARBA00022679"/>
    </source>
</evidence>
<evidence type="ECO:0000256" key="2">
    <source>
        <dbReference type="ARBA" id="ARBA00012254"/>
    </source>
</evidence>
<keyword evidence="12" id="KW-1185">Reference proteome</keyword>
<evidence type="ECO:0000256" key="7">
    <source>
        <dbReference type="ARBA" id="ARBA00041682"/>
    </source>
</evidence>
<dbReference type="EMBL" id="CP138590">
    <property type="protein sequence ID" value="WPH03588.1"/>
    <property type="molecule type" value="Genomic_DNA"/>
</dbReference>
<evidence type="ECO:0000256" key="9">
    <source>
        <dbReference type="SAM" id="MobiDB-lite"/>
    </source>
</evidence>
<dbReference type="InterPro" id="IPR036477">
    <property type="entry name" value="Formyl_transf_N_sf"/>
</dbReference>
<dbReference type="Proteomes" id="UP001303373">
    <property type="component" value="Chromosome 11"/>
</dbReference>
<dbReference type="InterPro" id="IPR001555">
    <property type="entry name" value="GART_AS"/>
</dbReference>
<comment type="catalytic activity">
    <reaction evidence="8">
        <text>N(1)-(5-phospho-beta-D-ribosyl)glycinamide + (6R)-10-formyltetrahydrofolate = N(2)-formyl-N(1)-(5-phospho-beta-D-ribosyl)glycinamide + (6S)-5,6,7,8-tetrahydrofolate + H(+)</text>
        <dbReference type="Rhea" id="RHEA:15053"/>
        <dbReference type="ChEBI" id="CHEBI:15378"/>
        <dbReference type="ChEBI" id="CHEBI:57453"/>
        <dbReference type="ChEBI" id="CHEBI:143788"/>
        <dbReference type="ChEBI" id="CHEBI:147286"/>
        <dbReference type="ChEBI" id="CHEBI:195366"/>
        <dbReference type="EC" id="2.1.2.2"/>
    </reaction>
</comment>
<sequence>MATSSPQQASITVLISGSGSNLQALLDAANTPTLPNAKIIRVISDRKDAYGLKRAQAAHIPTTHHGILPYKKQHPDSGQDGKPPTFEAARRAYDKDLAELVLADHPSIVVCAGFMRILTPSFLDPLAAASTPVINLHPSLHGDLVGADCIGRAWREFEEGKREKTGIMVHYVIAEVDMGEPIVQQEVDIRGCATLADLEARMHETEHPLVVKGTKAVLEKKRQ</sequence>
<dbReference type="EC" id="2.1.2.2" evidence="2"/>
<dbReference type="NCBIfam" id="TIGR00639">
    <property type="entry name" value="PurN"/>
    <property type="match status" value="1"/>
</dbReference>
<dbReference type="GO" id="GO:0006189">
    <property type="term" value="P:'de novo' IMP biosynthetic process"/>
    <property type="evidence" value="ECO:0007669"/>
    <property type="project" value="InterPro"/>
</dbReference>
<evidence type="ECO:0000259" key="10">
    <source>
        <dbReference type="Pfam" id="PF00551"/>
    </source>
</evidence>
<dbReference type="InterPro" id="IPR002376">
    <property type="entry name" value="Formyl_transf_N"/>
</dbReference>
<proteinExistence type="inferred from homology"/>
<evidence type="ECO:0000313" key="12">
    <source>
        <dbReference type="Proteomes" id="UP001303373"/>
    </source>
</evidence>
<name>A0AAQ3MA47_9PEZI</name>
<evidence type="ECO:0000256" key="1">
    <source>
        <dbReference type="ARBA" id="ARBA00005054"/>
    </source>
</evidence>
<dbReference type="Pfam" id="PF00551">
    <property type="entry name" value="Formyl_trans_N"/>
    <property type="match status" value="1"/>
</dbReference>
<dbReference type="PANTHER" id="PTHR43369">
    <property type="entry name" value="PHOSPHORIBOSYLGLYCINAMIDE FORMYLTRANSFERASE"/>
    <property type="match status" value="1"/>
</dbReference>
<protein>
    <recommendedName>
        <fullName evidence="2">phosphoribosylglycinamide formyltransferase 1</fullName>
        <ecNumber evidence="2">2.1.2.2</ecNumber>
    </recommendedName>
    <alternativeName>
        <fullName evidence="7">5'-phosphoribosylglycinamide transformylase</fullName>
    </alternativeName>
    <alternativeName>
        <fullName evidence="6">GAR transformylase</fullName>
    </alternativeName>
</protein>
<comment type="similarity">
    <text evidence="5">Belongs to the GART family.</text>
</comment>
<evidence type="ECO:0000256" key="6">
    <source>
        <dbReference type="ARBA" id="ARBA00041324"/>
    </source>
</evidence>
<comment type="pathway">
    <text evidence="1">Purine metabolism; IMP biosynthesis via de novo pathway; N(2)-formyl-N(1)-(5-phospho-D-ribosyl)glycinamide from N(1)-(5-phospho-D-ribosyl)glycinamide (10-formyl THF route): step 1/1.</text>
</comment>
<reference evidence="11 12" key="1">
    <citation type="submission" date="2023-11" db="EMBL/GenBank/DDBJ databases">
        <title>An acidophilic fungus is an integral part of prey digestion in a carnivorous sundew plant.</title>
        <authorList>
            <person name="Tsai I.J."/>
        </authorList>
    </citation>
    <scope>NUCLEOTIDE SEQUENCE [LARGE SCALE GENOMIC DNA]</scope>
    <source>
        <strain evidence="11">169a</strain>
    </source>
</reference>
<keyword evidence="3 11" id="KW-0808">Transferase</keyword>
<dbReference type="PANTHER" id="PTHR43369:SF2">
    <property type="entry name" value="PHOSPHORIBOSYLGLYCINAMIDE FORMYLTRANSFERASE"/>
    <property type="match status" value="1"/>
</dbReference>
<gene>
    <name evidence="11" type="ORF">R9X50_00647000</name>
</gene>
<dbReference type="PROSITE" id="PS00373">
    <property type="entry name" value="GART"/>
    <property type="match status" value="1"/>
</dbReference>
<evidence type="ECO:0000256" key="4">
    <source>
        <dbReference type="ARBA" id="ARBA00022755"/>
    </source>
</evidence>
<dbReference type="GO" id="GO:0004644">
    <property type="term" value="F:phosphoribosylglycinamide formyltransferase activity"/>
    <property type="evidence" value="ECO:0007669"/>
    <property type="project" value="UniProtKB-EC"/>
</dbReference>
<feature type="region of interest" description="Disordered" evidence="9">
    <location>
        <begin position="67"/>
        <end position="86"/>
    </location>
</feature>